<dbReference type="AlphaFoldDB" id="A0A229XID1"/>
<feature type="compositionally biased region" description="Low complexity" evidence="1">
    <location>
        <begin position="34"/>
        <end position="45"/>
    </location>
</feature>
<dbReference type="Proteomes" id="UP000813423">
    <property type="component" value="Unassembled WGS sequence"/>
</dbReference>
<comment type="caution">
    <text evidence="2">The sequence shown here is derived from an EMBL/GenBank/DDBJ whole genome shotgun (WGS) entry which is preliminary data.</text>
</comment>
<evidence type="ECO:0000256" key="1">
    <source>
        <dbReference type="SAM" id="MobiDB-lite"/>
    </source>
</evidence>
<evidence type="ECO:0000313" key="2">
    <source>
        <dbReference type="EMBL" id="KAH1898231.1"/>
    </source>
</evidence>
<gene>
    <name evidence="2" type="ORF">KXV57_009728</name>
</gene>
<dbReference type="EMBL" id="JAIBSC010000098">
    <property type="protein sequence ID" value="KAH1898231.1"/>
    <property type="molecule type" value="Genomic_DNA"/>
</dbReference>
<protein>
    <submittedName>
        <fullName evidence="2">Uncharacterized protein</fullName>
    </submittedName>
</protein>
<accession>A0A229XID1</accession>
<evidence type="ECO:0000313" key="3">
    <source>
        <dbReference type="Proteomes" id="UP000813423"/>
    </source>
</evidence>
<name>A0A229XID1_ASPFM</name>
<feature type="region of interest" description="Disordered" evidence="1">
    <location>
        <begin position="34"/>
        <end position="77"/>
    </location>
</feature>
<sequence length="91" mass="9144">MGNANYSAQQQVLIFKGTLAALTTIGVTATTEMTSSASMISSTTTGGPSPAASTVAAETNTSAPLEPNQLGSRPESSQALQLAVSSVWLPS</sequence>
<organism evidence="2 3">
    <name type="scientific">Aspergillus fumigatus</name>
    <name type="common">Neosartorya fumigata</name>
    <dbReference type="NCBI Taxonomy" id="746128"/>
    <lineage>
        <taxon>Eukaryota</taxon>
        <taxon>Fungi</taxon>
        <taxon>Dikarya</taxon>
        <taxon>Ascomycota</taxon>
        <taxon>Pezizomycotina</taxon>
        <taxon>Eurotiomycetes</taxon>
        <taxon>Eurotiomycetidae</taxon>
        <taxon>Eurotiales</taxon>
        <taxon>Aspergillaceae</taxon>
        <taxon>Aspergillus</taxon>
        <taxon>Aspergillus subgen. Fumigati</taxon>
    </lineage>
</organism>
<feature type="compositionally biased region" description="Polar residues" evidence="1">
    <location>
        <begin position="56"/>
        <end position="77"/>
    </location>
</feature>
<proteinExistence type="predicted"/>
<reference evidence="2" key="1">
    <citation type="submission" date="2021-08" db="EMBL/GenBank/DDBJ databases">
        <title>Global Aspergillus fumigatus from environmental and clinical sources.</title>
        <authorList>
            <person name="Barber A."/>
            <person name="Sae-Ong T."/>
        </authorList>
    </citation>
    <scope>NUCLEOTIDE SEQUENCE</scope>
    <source>
        <strain evidence="2">NRZ-2016-071</strain>
    </source>
</reference>